<keyword evidence="8" id="KW-1015">Disulfide bond</keyword>
<feature type="transmembrane region" description="Helical" evidence="12">
    <location>
        <begin position="6"/>
        <end position="31"/>
    </location>
</feature>
<evidence type="ECO:0000256" key="4">
    <source>
        <dbReference type="ARBA" id="ARBA00022692"/>
    </source>
</evidence>
<feature type="transmembrane region" description="Helical" evidence="12">
    <location>
        <begin position="218"/>
        <end position="241"/>
    </location>
</feature>
<organism evidence="14 15">
    <name type="scientific">Galemys pyrenaicus</name>
    <name type="common">Iberian desman</name>
    <name type="synonym">Pyrenean desman</name>
    <dbReference type="NCBI Taxonomy" id="202257"/>
    <lineage>
        <taxon>Eukaryota</taxon>
        <taxon>Metazoa</taxon>
        <taxon>Chordata</taxon>
        <taxon>Craniata</taxon>
        <taxon>Vertebrata</taxon>
        <taxon>Euteleostomi</taxon>
        <taxon>Mammalia</taxon>
        <taxon>Eutheria</taxon>
        <taxon>Laurasiatheria</taxon>
        <taxon>Eulipotyphla</taxon>
        <taxon>Talpidae</taxon>
        <taxon>Galemys</taxon>
    </lineage>
</organism>
<evidence type="ECO:0000256" key="10">
    <source>
        <dbReference type="ARBA" id="ARBA00023224"/>
    </source>
</evidence>
<dbReference type="InterPro" id="IPR000276">
    <property type="entry name" value="GPCR_Rhodpsn"/>
</dbReference>
<keyword evidence="5 12" id="KW-1133">Transmembrane helix</keyword>
<dbReference type="PRINTS" id="PR00245">
    <property type="entry name" value="OLFACTORYR"/>
</dbReference>
<dbReference type="AlphaFoldDB" id="A0A8J6DIL7"/>
<dbReference type="PROSITE" id="PS00237">
    <property type="entry name" value="G_PROTEIN_RECEP_F1_1"/>
    <property type="match status" value="2"/>
</dbReference>
<dbReference type="PANTHER" id="PTHR48002">
    <property type="entry name" value="OLFACTORY RECEPTOR"/>
    <property type="match status" value="1"/>
</dbReference>
<feature type="transmembrane region" description="Helical" evidence="12">
    <location>
        <begin position="376"/>
        <end position="398"/>
    </location>
</feature>
<feature type="transmembrane region" description="Helical" evidence="12">
    <location>
        <begin position="186"/>
        <end position="206"/>
    </location>
</feature>
<keyword evidence="15" id="KW-1185">Reference proteome</keyword>
<gene>
    <name evidence="14" type="ORF">J0S82_001252</name>
</gene>
<feature type="transmembrane region" description="Helical" evidence="12">
    <location>
        <begin position="253"/>
        <end position="271"/>
    </location>
</feature>
<evidence type="ECO:0000256" key="6">
    <source>
        <dbReference type="ARBA" id="ARBA00023040"/>
    </source>
</evidence>
<feature type="transmembrane region" description="Helical" evidence="12">
    <location>
        <begin position="522"/>
        <end position="542"/>
    </location>
</feature>
<comment type="similarity">
    <text evidence="3 11">Belongs to the G-protein coupled receptor 1 family.</text>
</comment>
<dbReference type="OrthoDB" id="6151005at2759"/>
<feature type="domain" description="G-protein coupled receptors family 1 profile" evidence="13">
    <location>
        <begin position="22"/>
        <end position="268"/>
    </location>
</feature>
<proteinExistence type="inferred from homology"/>
<feature type="transmembrane region" description="Helical" evidence="12">
    <location>
        <begin position="548"/>
        <end position="567"/>
    </location>
</feature>
<feature type="transmembrane region" description="Helical" evidence="12">
    <location>
        <begin position="122"/>
        <end position="145"/>
    </location>
</feature>
<evidence type="ECO:0000256" key="2">
    <source>
        <dbReference type="ARBA" id="ARBA00004141"/>
    </source>
</evidence>
<dbReference type="GO" id="GO:0004930">
    <property type="term" value="F:G protein-coupled receptor activity"/>
    <property type="evidence" value="ECO:0007669"/>
    <property type="project" value="UniProtKB-KW"/>
</dbReference>
<evidence type="ECO:0000256" key="3">
    <source>
        <dbReference type="ARBA" id="ARBA00010663"/>
    </source>
</evidence>
<dbReference type="PRINTS" id="PR00237">
    <property type="entry name" value="GPCRRHODOPSN"/>
</dbReference>
<sequence length="586" mass="66367">SWEFQAFLLVIFSSLYLITIFGNIFIVLIIIVDLHLHSPMYFLLANLSFIDFCLSSVTTPKLITDFPKKHKTISFGGCMCQIFFGHFFGGAEMVLLVSMAYDRYIAICKPLHYSSVMNRQMCIGLVMTSWIIGFVHSISQLALIIRLPFCGPRELDSFFCDIPLVIKLACMDTYVLEMLINADSGVLAAFCFIVLMISYSYILFTVCHHSKDGASKALSTCTAHITVVVLFFGPCIFIYLWPLSIPWVDKFLAVFYAVITPLLNPAIYTLRNKEIKNAIKRLRCCIRTCCTKWSKQISLELQTFLLLPFSMLYLMTVVGNLLVVFLIITDPHLHSPMYFLLANLSFVDFCLSSVTTPKLITDFLRDNKTISFDGCMTQIVCVHFFGGGEMVLLVTMAYDRYVAICKPLHYSSIMDRQKCIWLVSISWIIGLVHSTSQLAMVLELPFCGPRTIDSFFCDIPLVIKLACMDTYKIGMLINADSGVLATTCFIILLVSYTYILTTVRLHSKDGASKALSTCTSHITVVVLFFGPCIFIYLWPLSITWVDKFLAVFYTVITPLLNPAIYTLRNKEIKNAIKRLINKHMDS</sequence>
<keyword evidence="7 12" id="KW-0472">Membrane</keyword>
<keyword evidence="9 11" id="KW-0675">Receptor</keyword>
<evidence type="ECO:0000256" key="7">
    <source>
        <dbReference type="ARBA" id="ARBA00023136"/>
    </source>
</evidence>
<evidence type="ECO:0000256" key="8">
    <source>
        <dbReference type="ARBA" id="ARBA00023157"/>
    </source>
</evidence>
<dbReference type="Gene3D" id="1.20.1070.10">
    <property type="entry name" value="Rhodopsin 7-helix transmembrane proteins"/>
    <property type="match status" value="2"/>
</dbReference>
<feature type="transmembrane region" description="Helical" evidence="12">
    <location>
        <begin position="304"/>
        <end position="328"/>
    </location>
</feature>
<dbReference type="InterPro" id="IPR017452">
    <property type="entry name" value="GPCR_Rhodpsn_7TM"/>
</dbReference>
<dbReference type="PROSITE" id="PS50262">
    <property type="entry name" value="G_PROTEIN_RECEP_F1_2"/>
    <property type="match status" value="2"/>
</dbReference>
<keyword evidence="6 11" id="KW-0297">G-protein coupled receptor</keyword>
<feature type="transmembrane region" description="Helical" evidence="12">
    <location>
        <begin position="482"/>
        <end position="501"/>
    </location>
</feature>
<evidence type="ECO:0000313" key="14">
    <source>
        <dbReference type="EMBL" id="KAG8507458.1"/>
    </source>
</evidence>
<dbReference type="Proteomes" id="UP000700334">
    <property type="component" value="Unassembled WGS sequence"/>
</dbReference>
<evidence type="ECO:0000256" key="1">
    <source>
        <dbReference type="ARBA" id="ARBA00003929"/>
    </source>
</evidence>
<dbReference type="GO" id="GO:0004984">
    <property type="term" value="F:olfactory receptor activity"/>
    <property type="evidence" value="ECO:0007669"/>
    <property type="project" value="InterPro"/>
</dbReference>
<keyword evidence="10 11" id="KW-0807">Transducer</keyword>
<dbReference type="GO" id="GO:0005886">
    <property type="term" value="C:plasma membrane"/>
    <property type="evidence" value="ECO:0007669"/>
    <property type="project" value="UniProtKB-ARBA"/>
</dbReference>
<dbReference type="FunFam" id="1.20.1070.10:FF:000012">
    <property type="entry name" value="Olfactory receptor"/>
    <property type="match status" value="2"/>
</dbReference>
<comment type="caution">
    <text evidence="14">The sequence shown here is derived from an EMBL/GenBank/DDBJ whole genome shotgun (WGS) entry which is preliminary data.</text>
</comment>
<feature type="transmembrane region" description="Helical" evidence="12">
    <location>
        <begin position="419"/>
        <end position="440"/>
    </location>
</feature>
<dbReference type="SUPFAM" id="SSF81321">
    <property type="entry name" value="Family A G protein-coupled receptor-like"/>
    <property type="match status" value="2"/>
</dbReference>
<name>A0A8J6DIL7_GALPY</name>
<feature type="transmembrane region" description="Helical" evidence="12">
    <location>
        <begin position="83"/>
        <end position="101"/>
    </location>
</feature>
<reference evidence="14" key="1">
    <citation type="journal article" date="2021" name="Evol. Appl.">
        <title>The genome of the Pyrenean desman and the effects of bottlenecks and inbreeding on the genomic landscape of an endangered species.</title>
        <authorList>
            <person name="Escoda L."/>
            <person name="Castresana J."/>
        </authorList>
    </citation>
    <scope>NUCLEOTIDE SEQUENCE</scope>
    <source>
        <strain evidence="14">IBE-C5619</strain>
    </source>
</reference>
<feature type="domain" description="G-protein coupled receptors family 1 profile" evidence="13">
    <location>
        <begin position="319"/>
        <end position="565"/>
    </location>
</feature>
<dbReference type="EMBL" id="JAGFMF010012103">
    <property type="protein sequence ID" value="KAG8507458.1"/>
    <property type="molecule type" value="Genomic_DNA"/>
</dbReference>
<evidence type="ECO:0000256" key="11">
    <source>
        <dbReference type="RuleBase" id="RU000688"/>
    </source>
</evidence>
<protein>
    <submittedName>
        <fullName evidence="14">Olfactory receptor 4K3</fullName>
    </submittedName>
</protein>
<evidence type="ECO:0000259" key="13">
    <source>
        <dbReference type="PROSITE" id="PS50262"/>
    </source>
</evidence>
<accession>A0A8J6DIL7</accession>
<comment type="subcellular location">
    <subcellularLocation>
        <location evidence="2">Membrane</location>
        <topology evidence="2">Multi-pass membrane protein</topology>
    </subcellularLocation>
</comment>
<dbReference type="InterPro" id="IPR000725">
    <property type="entry name" value="Olfact_rcpt"/>
</dbReference>
<keyword evidence="4 11" id="KW-0812">Transmembrane</keyword>
<comment type="function">
    <text evidence="1">Putative odorant or sperm cell receptor.</text>
</comment>
<dbReference type="InterPro" id="IPR050427">
    <property type="entry name" value="Olfactory_Receptors"/>
</dbReference>
<evidence type="ECO:0000256" key="9">
    <source>
        <dbReference type="ARBA" id="ARBA00023170"/>
    </source>
</evidence>
<feature type="non-terminal residue" evidence="14">
    <location>
        <position position="1"/>
    </location>
</feature>
<dbReference type="Pfam" id="PF13853">
    <property type="entry name" value="7tm_4"/>
    <property type="match status" value="2"/>
</dbReference>
<dbReference type="CDD" id="cd15226">
    <property type="entry name" value="7tmA_OR4-like"/>
    <property type="match status" value="2"/>
</dbReference>
<evidence type="ECO:0000313" key="15">
    <source>
        <dbReference type="Proteomes" id="UP000700334"/>
    </source>
</evidence>
<evidence type="ECO:0000256" key="12">
    <source>
        <dbReference type="SAM" id="Phobius"/>
    </source>
</evidence>
<evidence type="ECO:0000256" key="5">
    <source>
        <dbReference type="ARBA" id="ARBA00022989"/>
    </source>
</evidence>